<keyword evidence="7" id="KW-1185">Reference proteome</keyword>
<keyword evidence="3" id="KW-0804">Transcription</keyword>
<sequence length="146" mass="15736">MDVDTPDSRALETKQRKVSFAADVKPPAPITASSSAATADGDDPSAQQDSPKVDGIIGQLEVYRSGAVRMRLGNDILLNVSEATQASFLQQAVHLEMENKRLHVIGEINKRYVVSPDLDTLLSAMEAEDDASAMAPDDLNLIKMDP</sequence>
<feature type="compositionally biased region" description="Basic and acidic residues" evidence="5">
    <location>
        <begin position="1"/>
        <end position="15"/>
    </location>
</feature>
<feature type="compositionally biased region" description="Low complexity" evidence="5">
    <location>
        <begin position="30"/>
        <end position="39"/>
    </location>
</feature>
<name>A0A0C9YZ32_9AGAM</name>
<dbReference type="GO" id="GO:0042797">
    <property type="term" value="P:tRNA transcription by RNA polymerase III"/>
    <property type="evidence" value="ECO:0007669"/>
    <property type="project" value="TreeGrafter"/>
</dbReference>
<dbReference type="PANTHER" id="PTHR13408">
    <property type="entry name" value="DNA-DIRECTED RNA POLYMERASE III"/>
    <property type="match status" value="1"/>
</dbReference>
<dbReference type="Pfam" id="PF05132">
    <property type="entry name" value="RNA_pol_Rpc4"/>
    <property type="match status" value="1"/>
</dbReference>
<proteinExistence type="predicted"/>
<dbReference type="STRING" id="765257.A0A0C9YZ32"/>
<dbReference type="AlphaFoldDB" id="A0A0C9YZ32"/>
<feature type="region of interest" description="Disordered" evidence="5">
    <location>
        <begin position="1"/>
        <end position="53"/>
    </location>
</feature>
<protein>
    <submittedName>
        <fullName evidence="6">Unplaced genomic scaffold scaffold_104, whole genome shotgun sequence</fullName>
    </submittedName>
</protein>
<evidence type="ECO:0000313" key="6">
    <source>
        <dbReference type="EMBL" id="KIK19234.1"/>
    </source>
</evidence>
<dbReference type="EMBL" id="KN833788">
    <property type="protein sequence ID" value="KIK19234.1"/>
    <property type="molecule type" value="Genomic_DNA"/>
</dbReference>
<dbReference type="GO" id="GO:0005666">
    <property type="term" value="C:RNA polymerase III complex"/>
    <property type="evidence" value="ECO:0007669"/>
    <property type="project" value="InterPro"/>
</dbReference>
<evidence type="ECO:0000256" key="4">
    <source>
        <dbReference type="ARBA" id="ARBA00023242"/>
    </source>
</evidence>
<reference evidence="7" key="2">
    <citation type="submission" date="2015-01" db="EMBL/GenBank/DDBJ databases">
        <title>Evolutionary Origins and Diversification of the Mycorrhizal Mutualists.</title>
        <authorList>
            <consortium name="DOE Joint Genome Institute"/>
            <consortium name="Mycorrhizal Genomics Consortium"/>
            <person name="Kohler A."/>
            <person name="Kuo A."/>
            <person name="Nagy L.G."/>
            <person name="Floudas D."/>
            <person name="Copeland A."/>
            <person name="Barry K.W."/>
            <person name="Cichocki N."/>
            <person name="Veneault-Fourrey C."/>
            <person name="LaButti K."/>
            <person name="Lindquist E.A."/>
            <person name="Lipzen A."/>
            <person name="Lundell T."/>
            <person name="Morin E."/>
            <person name="Murat C."/>
            <person name="Riley R."/>
            <person name="Ohm R."/>
            <person name="Sun H."/>
            <person name="Tunlid A."/>
            <person name="Henrissat B."/>
            <person name="Grigoriev I.V."/>
            <person name="Hibbett D.S."/>
            <person name="Martin F."/>
        </authorList>
    </citation>
    <scope>NUCLEOTIDE SEQUENCE [LARGE SCALE GENOMIC DNA]</scope>
    <source>
        <strain evidence="7">441</strain>
    </source>
</reference>
<evidence type="ECO:0000313" key="7">
    <source>
        <dbReference type="Proteomes" id="UP000054018"/>
    </source>
</evidence>
<dbReference type="OrthoDB" id="5836119at2759"/>
<comment type="subcellular location">
    <subcellularLocation>
        <location evidence="1">Nucleus</location>
    </subcellularLocation>
</comment>
<dbReference type="HOGENOM" id="CLU_1896752_0_0_1"/>
<evidence type="ECO:0000256" key="3">
    <source>
        <dbReference type="ARBA" id="ARBA00023163"/>
    </source>
</evidence>
<organism evidence="6 7">
    <name type="scientific">Pisolithus microcarpus 441</name>
    <dbReference type="NCBI Taxonomy" id="765257"/>
    <lineage>
        <taxon>Eukaryota</taxon>
        <taxon>Fungi</taxon>
        <taxon>Dikarya</taxon>
        <taxon>Basidiomycota</taxon>
        <taxon>Agaricomycotina</taxon>
        <taxon>Agaricomycetes</taxon>
        <taxon>Agaricomycetidae</taxon>
        <taxon>Boletales</taxon>
        <taxon>Sclerodermatineae</taxon>
        <taxon>Pisolithaceae</taxon>
        <taxon>Pisolithus</taxon>
    </lineage>
</organism>
<evidence type="ECO:0000256" key="1">
    <source>
        <dbReference type="ARBA" id="ARBA00004123"/>
    </source>
</evidence>
<dbReference type="InterPro" id="IPR007811">
    <property type="entry name" value="RPC4"/>
</dbReference>
<reference evidence="6 7" key="1">
    <citation type="submission" date="2014-04" db="EMBL/GenBank/DDBJ databases">
        <authorList>
            <consortium name="DOE Joint Genome Institute"/>
            <person name="Kuo A."/>
            <person name="Kohler A."/>
            <person name="Costa M.D."/>
            <person name="Nagy L.G."/>
            <person name="Floudas D."/>
            <person name="Copeland A."/>
            <person name="Barry K.W."/>
            <person name="Cichocki N."/>
            <person name="Veneault-Fourrey C."/>
            <person name="LaButti K."/>
            <person name="Lindquist E.A."/>
            <person name="Lipzen A."/>
            <person name="Lundell T."/>
            <person name="Morin E."/>
            <person name="Murat C."/>
            <person name="Sun H."/>
            <person name="Tunlid A."/>
            <person name="Henrissat B."/>
            <person name="Grigoriev I.V."/>
            <person name="Hibbett D.S."/>
            <person name="Martin F."/>
            <person name="Nordberg H.P."/>
            <person name="Cantor M.N."/>
            <person name="Hua S.X."/>
        </authorList>
    </citation>
    <scope>NUCLEOTIDE SEQUENCE [LARGE SCALE GENOMIC DNA]</scope>
    <source>
        <strain evidence="6 7">441</strain>
    </source>
</reference>
<gene>
    <name evidence="6" type="ORF">PISMIDRAFT_683436</name>
</gene>
<evidence type="ECO:0000256" key="5">
    <source>
        <dbReference type="SAM" id="MobiDB-lite"/>
    </source>
</evidence>
<dbReference type="Proteomes" id="UP000054018">
    <property type="component" value="Unassembled WGS sequence"/>
</dbReference>
<dbReference type="PANTHER" id="PTHR13408:SF0">
    <property type="entry name" value="DNA-DIRECTED RNA POLYMERASE III SUBUNIT RPC4"/>
    <property type="match status" value="1"/>
</dbReference>
<evidence type="ECO:0000256" key="2">
    <source>
        <dbReference type="ARBA" id="ARBA00022478"/>
    </source>
</evidence>
<keyword evidence="2" id="KW-0240">DNA-directed RNA polymerase</keyword>
<keyword evidence="4" id="KW-0539">Nucleus</keyword>
<accession>A0A0C9YZ32</accession>
<dbReference type="GO" id="GO:0003677">
    <property type="term" value="F:DNA binding"/>
    <property type="evidence" value="ECO:0007669"/>
    <property type="project" value="InterPro"/>
</dbReference>